<accession>A0AA35TNH9</accession>
<name>A0AA35TNH9_GEOBA</name>
<keyword evidence="2" id="KW-1185">Reference proteome</keyword>
<dbReference type="AlphaFoldDB" id="A0AA35TNH9"/>
<proteinExistence type="predicted"/>
<comment type="caution">
    <text evidence="1">The sequence shown here is derived from an EMBL/GenBank/DDBJ whole genome shotgun (WGS) entry which is preliminary data.</text>
</comment>
<protein>
    <submittedName>
        <fullName evidence="1">Uncharacterized protein</fullName>
    </submittedName>
</protein>
<organism evidence="1 2">
    <name type="scientific">Geodia barretti</name>
    <name type="common">Barrett's horny sponge</name>
    <dbReference type="NCBI Taxonomy" id="519541"/>
    <lineage>
        <taxon>Eukaryota</taxon>
        <taxon>Metazoa</taxon>
        <taxon>Porifera</taxon>
        <taxon>Demospongiae</taxon>
        <taxon>Heteroscleromorpha</taxon>
        <taxon>Tetractinellida</taxon>
        <taxon>Astrophorina</taxon>
        <taxon>Geodiidae</taxon>
        <taxon>Geodia</taxon>
    </lineage>
</organism>
<reference evidence="1" key="1">
    <citation type="submission" date="2023-03" db="EMBL/GenBank/DDBJ databases">
        <authorList>
            <person name="Steffen K."/>
            <person name="Cardenas P."/>
        </authorList>
    </citation>
    <scope>NUCLEOTIDE SEQUENCE</scope>
</reference>
<evidence type="ECO:0000313" key="1">
    <source>
        <dbReference type="EMBL" id="CAI8051122.1"/>
    </source>
</evidence>
<sequence>MVISDLLMDPTIRTGDWRSVSTSATAQSVTMDLVQLKQQLHADNWGTMTARELLLCPTVSLDLALPSRRLVSAAQHGVNTHRMHLQRQPFLFPHRSCVRPVPM</sequence>
<dbReference type="Proteomes" id="UP001174909">
    <property type="component" value="Unassembled WGS sequence"/>
</dbReference>
<evidence type="ECO:0000313" key="2">
    <source>
        <dbReference type="Proteomes" id="UP001174909"/>
    </source>
</evidence>
<dbReference type="EMBL" id="CASHTH010003903">
    <property type="protein sequence ID" value="CAI8051122.1"/>
    <property type="molecule type" value="Genomic_DNA"/>
</dbReference>
<gene>
    <name evidence="1" type="ORF">GBAR_LOCUS28007</name>
</gene>